<reference evidence="1 2" key="1">
    <citation type="submission" date="2016-05" db="EMBL/GenBank/DDBJ databases">
        <title>Genomic Taxonomy of the Vibrionaceae.</title>
        <authorList>
            <person name="Gomez-Gil B."/>
            <person name="Enciso-Ibarra J."/>
        </authorList>
    </citation>
    <scope>NUCLEOTIDE SEQUENCE [LARGE SCALE GENOMIC DNA]</scope>
    <source>
        <strain evidence="1 2">CAIM 1920</strain>
    </source>
</reference>
<protein>
    <submittedName>
        <fullName evidence="1">Uncharacterized protein</fullName>
    </submittedName>
</protein>
<keyword evidence="2" id="KW-1185">Reference proteome</keyword>
<name>A0A1C3EQU8_9GAMM</name>
<gene>
    <name evidence="1" type="ORF">A8L45_03010</name>
</gene>
<proteinExistence type="predicted"/>
<evidence type="ECO:0000313" key="1">
    <source>
        <dbReference type="EMBL" id="ODA35606.1"/>
    </source>
</evidence>
<dbReference type="OrthoDB" id="9800027at2"/>
<dbReference type="Proteomes" id="UP000094936">
    <property type="component" value="Unassembled WGS sequence"/>
</dbReference>
<dbReference type="EMBL" id="LYBM01000003">
    <property type="protein sequence ID" value="ODA35606.1"/>
    <property type="molecule type" value="Genomic_DNA"/>
</dbReference>
<comment type="caution">
    <text evidence="1">The sequence shown here is derived from an EMBL/GenBank/DDBJ whole genome shotgun (WGS) entry which is preliminary data.</text>
</comment>
<dbReference type="AlphaFoldDB" id="A0A1C3EQU8"/>
<dbReference type="RefSeq" id="WP_068899085.1">
    <property type="nucleotide sequence ID" value="NZ_JBHUIF010000020.1"/>
</dbReference>
<evidence type="ECO:0000313" key="2">
    <source>
        <dbReference type="Proteomes" id="UP000094936"/>
    </source>
</evidence>
<accession>A0A1C3EQU8</accession>
<dbReference type="InterPro" id="IPR042557">
    <property type="entry name" value="SCO4226"/>
</dbReference>
<organism evidence="1 2">
    <name type="scientific">Veronia pacifica</name>
    <dbReference type="NCBI Taxonomy" id="1080227"/>
    <lineage>
        <taxon>Bacteria</taxon>
        <taxon>Pseudomonadati</taxon>
        <taxon>Pseudomonadota</taxon>
        <taxon>Gammaproteobacteria</taxon>
        <taxon>Vibrionales</taxon>
        <taxon>Vibrionaceae</taxon>
        <taxon>Veronia</taxon>
    </lineage>
</organism>
<dbReference type="Gene3D" id="3.30.70.3090">
    <property type="entry name" value="ORF SCO4226, nickel-binding ferredoxin-like monomer"/>
    <property type="match status" value="1"/>
</dbReference>
<sequence length="99" mass="11281">MTDLKLFMDTYDRFDSRIPTFTSTRDLEVFRLKYVEICEQEGVINLVTHAGAKDGIAFYLNMAADIGSVKRVNQRARLPYTETVEVDESAKDTLFAGCF</sequence>